<dbReference type="OrthoDB" id="1634551at2"/>
<proteinExistence type="predicted"/>
<comment type="subcellular location">
    <subcellularLocation>
        <location evidence="1">Virion</location>
    </subcellularLocation>
</comment>
<dbReference type="Pfam" id="PF12236">
    <property type="entry name" value="Head-tail_con"/>
    <property type="match status" value="1"/>
</dbReference>
<dbReference type="AlphaFoldDB" id="A0A1X7KP45"/>
<evidence type="ECO:0000313" key="5">
    <source>
        <dbReference type="Proteomes" id="UP000193228"/>
    </source>
</evidence>
<dbReference type="InterPro" id="IPR020991">
    <property type="entry name" value="Connector_podovirus"/>
</dbReference>
<organism evidence="4 5">
    <name type="scientific">Paraburkholderia susongensis</name>
    <dbReference type="NCBI Taxonomy" id="1515439"/>
    <lineage>
        <taxon>Bacteria</taxon>
        <taxon>Pseudomonadati</taxon>
        <taxon>Pseudomonadota</taxon>
        <taxon>Betaproteobacteria</taxon>
        <taxon>Burkholderiales</taxon>
        <taxon>Burkholderiaceae</taxon>
        <taxon>Paraburkholderia</taxon>
    </lineage>
</organism>
<accession>A0A1X7KP45</accession>
<dbReference type="STRING" id="1515439.SAMN06265784_104149"/>
<dbReference type="EMBL" id="FXAT01000004">
    <property type="protein sequence ID" value="SMG43271.1"/>
    <property type="molecule type" value="Genomic_DNA"/>
</dbReference>
<dbReference type="RefSeq" id="WP_085483824.1">
    <property type="nucleotide sequence ID" value="NZ_FXAT01000004.1"/>
</dbReference>
<keyword evidence="3" id="KW-0231">Viral genome packaging</keyword>
<evidence type="ECO:0000313" key="4">
    <source>
        <dbReference type="EMBL" id="SMG43271.1"/>
    </source>
</evidence>
<evidence type="ECO:0000256" key="2">
    <source>
        <dbReference type="ARBA" id="ARBA00022612"/>
    </source>
</evidence>
<dbReference type="Proteomes" id="UP000193228">
    <property type="component" value="Unassembled WGS sequence"/>
</dbReference>
<sequence>MSEAEGSLRGRYDKLSGDRYAFLERGRDCAKLTIPTLLPPEGSTSATKFRTPYQSLGARGVNNLAAKLLLALLPPNSPFFRLVVDDVMLVKLTGQQGMRAQVENALSSMERSVMSTIETSTIRTSAFEGLKLLLVTGNVLFFLAPEGGMKVFRLDRYVVKRDPMGNVLEIITKENVSPMELPANIRDTVLANKTNDDNKDIIEVYTCIKRTLTNWEVCQEANGIDLPDSRGSYPLGKSPWIPLRFIAVDGEDYGRGFVEEYLGDIQSLNALRKAIVQGSAAAAKVLFLVKPNSTTKLRVLTESESGAVKEGNADDVTVLQMNKQADFAVAKQTCDTITQELSFAFLLNTAIQRDGERVTAEEIRYMANELESSLGGVYSTLSQEFQLPLVQRVMFQMERQGKLPVLPQGTIKPAITTGIEAIGRGNDLTKLQQFMTSLEQLGPQVAPTYVNMGDLIKRTGASLGIDMNGLIKTDEQIAAAEQQAQMQNMLQTLGPNAVNQIGGLAKQRMQGSQQAAPQGQ</sequence>
<gene>
    <name evidence="4" type="ORF">SAMN06265784_104149</name>
</gene>
<name>A0A1X7KP45_9BURK</name>
<evidence type="ECO:0000256" key="1">
    <source>
        <dbReference type="ARBA" id="ARBA00004328"/>
    </source>
</evidence>
<keyword evidence="5" id="KW-1185">Reference proteome</keyword>
<keyword evidence="2" id="KW-1188">Viral release from host cell</keyword>
<reference evidence="5" key="1">
    <citation type="submission" date="2017-04" db="EMBL/GenBank/DDBJ databases">
        <authorList>
            <person name="Varghese N."/>
            <person name="Submissions S."/>
        </authorList>
    </citation>
    <scope>NUCLEOTIDE SEQUENCE [LARGE SCALE GENOMIC DNA]</scope>
    <source>
        <strain evidence="5">LMG 29540</strain>
    </source>
</reference>
<protein>
    <submittedName>
        <fullName evidence="4">Bacteriophage head to tail connecting protein</fullName>
    </submittedName>
</protein>
<evidence type="ECO:0000256" key="3">
    <source>
        <dbReference type="ARBA" id="ARBA00023219"/>
    </source>
</evidence>